<dbReference type="PATRIC" id="fig|242163.4.peg.1083"/>
<organism evidence="1 2">
    <name type="scientific">Candidatus Burkholderia verschuerenii</name>
    <dbReference type="NCBI Taxonomy" id="242163"/>
    <lineage>
        <taxon>Bacteria</taxon>
        <taxon>Pseudomonadati</taxon>
        <taxon>Pseudomonadota</taxon>
        <taxon>Betaproteobacteria</taxon>
        <taxon>Burkholderiales</taxon>
        <taxon>Burkholderiaceae</taxon>
        <taxon>Burkholderia</taxon>
    </lineage>
</organism>
<dbReference type="RefSeq" id="WP_050454734.1">
    <property type="nucleotide sequence ID" value="NZ_LFJJ01000129.1"/>
</dbReference>
<name>A0A0L0MAY8_9BURK</name>
<dbReference type="Proteomes" id="UP000036959">
    <property type="component" value="Unassembled WGS sequence"/>
</dbReference>
<sequence>MTNTPDSFDSSIPVLTDVVRPGKPDYARAASAEGSIEPSAVNPVVVDYDSTRVAERVRGRVTQFLNGDGRAVIEARCEEMLREHSAKIVQALSNELTAALESRMRAWVGEAVEEELRRQREG</sequence>
<evidence type="ECO:0000313" key="1">
    <source>
        <dbReference type="EMBL" id="KND59441.1"/>
    </source>
</evidence>
<evidence type="ECO:0008006" key="3">
    <source>
        <dbReference type="Google" id="ProtNLM"/>
    </source>
</evidence>
<comment type="caution">
    <text evidence="1">The sequence shown here is derived from an EMBL/GenBank/DDBJ whole genome shotgun (WGS) entry which is preliminary data.</text>
</comment>
<reference evidence="2" key="1">
    <citation type="submission" date="2015-06" db="EMBL/GenBank/DDBJ databases">
        <title>Comparative genomics of Burkholderia leaf nodule symbionts.</title>
        <authorList>
            <person name="Carlier A."/>
            <person name="Eberl L."/>
            <person name="Pinto-Carbo M."/>
        </authorList>
    </citation>
    <scope>NUCLEOTIDE SEQUENCE [LARGE SCALE GENOMIC DNA]</scope>
    <source>
        <strain evidence="2">UZHbot4</strain>
    </source>
</reference>
<dbReference type="Pfam" id="PF10667">
    <property type="entry name" value="DUF2486"/>
    <property type="match status" value="1"/>
</dbReference>
<evidence type="ECO:0000313" key="2">
    <source>
        <dbReference type="Proteomes" id="UP000036959"/>
    </source>
</evidence>
<dbReference type="AlphaFoldDB" id="A0A0L0MAY8"/>
<dbReference type="OrthoDB" id="9035715at2"/>
<protein>
    <recommendedName>
        <fullName evidence="3">DUF2486 domain-containing protein</fullName>
    </recommendedName>
</protein>
<accession>A0A0L0MAY8</accession>
<dbReference type="EMBL" id="LFJJ01000129">
    <property type="protein sequence ID" value="KND59441.1"/>
    <property type="molecule type" value="Genomic_DNA"/>
</dbReference>
<gene>
    <name evidence="1" type="ORF">BVER_03327</name>
</gene>
<keyword evidence="2" id="KW-1185">Reference proteome</keyword>
<proteinExistence type="predicted"/>
<dbReference type="InterPro" id="IPR018924">
    <property type="entry name" value="DUF2486"/>
</dbReference>